<evidence type="ECO:0000313" key="1">
    <source>
        <dbReference type="EMBL" id="TGY00877.1"/>
    </source>
</evidence>
<gene>
    <name evidence="1" type="ORF">E5357_01550</name>
</gene>
<comment type="caution">
    <text evidence="1">The sequence shown here is derived from an EMBL/GenBank/DDBJ whole genome shotgun (WGS) entry which is preliminary data.</text>
</comment>
<dbReference type="Proteomes" id="UP000307720">
    <property type="component" value="Unassembled WGS sequence"/>
</dbReference>
<name>A0AC61R3N1_9FIRM</name>
<reference evidence="1" key="1">
    <citation type="submission" date="2019-04" db="EMBL/GenBank/DDBJ databases">
        <title>Microbes associate with the intestines of laboratory mice.</title>
        <authorList>
            <person name="Navarre W."/>
            <person name="Wong E."/>
            <person name="Huang K."/>
            <person name="Tropini C."/>
            <person name="Ng K."/>
            <person name="Yu B."/>
        </authorList>
    </citation>
    <scope>NUCLEOTIDE SEQUENCE</scope>
    <source>
        <strain evidence="1">NM72_1-8</strain>
    </source>
</reference>
<dbReference type="EMBL" id="SRZB01000001">
    <property type="protein sequence ID" value="TGY00877.1"/>
    <property type="molecule type" value="Genomic_DNA"/>
</dbReference>
<protein>
    <submittedName>
        <fullName evidence="1">DUF3592 domain-containing protein</fullName>
    </submittedName>
</protein>
<proteinExistence type="predicted"/>
<accession>A0AC61R3N1</accession>
<keyword evidence="2" id="KW-1185">Reference proteome</keyword>
<sequence length="145" mass="16281">MDGIWVLRLLGMVAAVIGMGFIAGGRAVCAGVKKRMACCTRKVTAEVAEVKKEKEYVCGEVRYSYHYIYEYTVNGEKVRKRDQTGRDYPRLKQGQQVCLYVNPDNIEQYYCSEEKEEQLGMIFLAVGAGVFLLGIVVTVAGFILF</sequence>
<evidence type="ECO:0000313" key="2">
    <source>
        <dbReference type="Proteomes" id="UP000307720"/>
    </source>
</evidence>
<organism evidence="1 2">
    <name type="scientific">Hominisplanchenecus murintestinalis</name>
    <dbReference type="NCBI Taxonomy" id="2941517"/>
    <lineage>
        <taxon>Bacteria</taxon>
        <taxon>Bacillati</taxon>
        <taxon>Bacillota</taxon>
        <taxon>Clostridia</taxon>
        <taxon>Lachnospirales</taxon>
        <taxon>Lachnospiraceae</taxon>
        <taxon>Hominisplanchenecus</taxon>
    </lineage>
</organism>